<dbReference type="InterPro" id="IPR053222">
    <property type="entry name" value="Zygotic_Embryogenesis-Asso"/>
</dbReference>
<dbReference type="KEGG" id="cel:CELE_F58E1.9"/>
<sequence length="295" mass="33954">MTAVPLPILHLPHNALQMSLKQMSTVEHLALSFVSNKTRRLIKMLKEKNHITCISMGSPISIDFLSLTFDYKSNQKIVKIDNPEQNGSLSRLNLPGFTEKQWIEHFANVFIQNKKVMLISDLGERKIEDIYESIKDLNIVTLDIMTSEFQDCKLFKLFPTLEELGVSETPLSAPIFVQNFQSLTAIDVTLDDILSSNCTNLCLDDQLISDKDLNIFMRNWIKGSNPRLRKLTNTSVRHERDISDSVFFRGISQIKTRDWCDEDTFDKEFEIKNEDGVRAKVTLSTFSFIFCIEDF</sequence>
<evidence type="ECO:0000259" key="1">
    <source>
        <dbReference type="PROSITE" id="PS50181"/>
    </source>
</evidence>
<dbReference type="EMBL" id="BX284602">
    <property type="protein sequence ID" value="CCD71274.1"/>
    <property type="molecule type" value="Genomic_DNA"/>
</dbReference>
<proteinExistence type="predicted"/>
<dbReference type="CTD" id="186514"/>
<evidence type="ECO:0000313" key="2">
    <source>
        <dbReference type="EMBL" id="CCD71274.1"/>
    </source>
</evidence>
<evidence type="ECO:0000313" key="3">
    <source>
        <dbReference type="Proteomes" id="UP000001940"/>
    </source>
</evidence>
<dbReference type="UCSC" id="F58E1.9">
    <property type="organism name" value="c. elegans"/>
</dbReference>
<dbReference type="AlphaFoldDB" id="Q9TZG3"/>
<dbReference type="PhylomeDB" id="Q9TZG3"/>
<dbReference type="PIR" id="T33535">
    <property type="entry name" value="T33535"/>
</dbReference>
<dbReference type="WormBase" id="F58E1.9">
    <property type="protein sequence ID" value="CE11388"/>
    <property type="gene ID" value="WBGene00019040"/>
    <property type="gene designation" value="fbxb-19"/>
</dbReference>
<accession>Q9TZG3</accession>
<dbReference type="HOGENOM" id="CLU_028840_1_4_1"/>
<dbReference type="PaxDb" id="6239-F58E1.9"/>
<gene>
    <name evidence="2 4" type="primary">fbxb-19</name>
    <name evidence="2" type="ORF">CELE_F58E1.9</name>
    <name evidence="4" type="ORF">F58E1.9</name>
</gene>
<feature type="domain" description="F-box" evidence="1">
    <location>
        <begin position="5"/>
        <end position="43"/>
    </location>
</feature>
<dbReference type="InterPro" id="IPR001810">
    <property type="entry name" value="F-box_dom"/>
</dbReference>
<dbReference type="RefSeq" id="NP_494042.1">
    <property type="nucleotide sequence ID" value="NM_061641.2"/>
</dbReference>
<organism evidence="2 3">
    <name type="scientific">Caenorhabditis elegans</name>
    <dbReference type="NCBI Taxonomy" id="6239"/>
    <lineage>
        <taxon>Eukaryota</taxon>
        <taxon>Metazoa</taxon>
        <taxon>Ecdysozoa</taxon>
        <taxon>Nematoda</taxon>
        <taxon>Chromadorea</taxon>
        <taxon>Rhabditida</taxon>
        <taxon>Rhabditina</taxon>
        <taxon>Rhabditomorpha</taxon>
        <taxon>Rhabditoidea</taxon>
        <taxon>Rhabditidae</taxon>
        <taxon>Peloderinae</taxon>
        <taxon>Caenorhabditis</taxon>
    </lineage>
</organism>
<dbReference type="PANTHER" id="PTHR22899:SF0">
    <property type="entry name" value="F-BOX ASSOCIATED DOMAIN-CONTAINING PROTEIN-RELATED"/>
    <property type="match status" value="1"/>
</dbReference>
<dbReference type="Proteomes" id="UP000001940">
    <property type="component" value="Chromosome II"/>
</dbReference>
<dbReference type="AGR" id="WB:WBGene00019040"/>
<dbReference type="Pfam" id="PF07735">
    <property type="entry name" value="FBA_2"/>
    <property type="match status" value="1"/>
</dbReference>
<dbReference type="Bgee" id="WBGene00019040">
    <property type="expression patterns" value="Expressed in embryo and 2 other cell types or tissues"/>
</dbReference>
<dbReference type="PROSITE" id="PS50181">
    <property type="entry name" value="FBOX"/>
    <property type="match status" value="1"/>
</dbReference>
<dbReference type="STRING" id="6239.F58E1.9.1"/>
<protein>
    <submittedName>
        <fullName evidence="2">F-box domain-containing protein</fullName>
    </submittedName>
</protein>
<dbReference type="GeneID" id="186514"/>
<dbReference type="FunCoup" id="Q9TZG3">
    <property type="interactions" value="1522"/>
</dbReference>
<keyword evidence="3" id="KW-1185">Reference proteome</keyword>
<evidence type="ECO:0000313" key="4">
    <source>
        <dbReference type="WormBase" id="F58E1.9"/>
    </source>
</evidence>
<name>Q9TZG3_CAEEL</name>
<dbReference type="PANTHER" id="PTHR22899">
    <property type="entry name" value="CYCLIN-RELATED F-BOX FAMILY"/>
    <property type="match status" value="1"/>
</dbReference>
<dbReference type="OrthoDB" id="5876939at2759"/>
<dbReference type="Pfam" id="PF00646">
    <property type="entry name" value="F-box"/>
    <property type="match status" value="1"/>
</dbReference>
<dbReference type="InParanoid" id="Q9TZG3"/>
<dbReference type="OMA" id="WIEHFAN"/>
<reference evidence="2 3" key="1">
    <citation type="journal article" date="1998" name="Science">
        <title>Genome sequence of the nematode C. elegans: a platform for investigating biology.</title>
        <authorList>
            <consortium name="The C. elegans sequencing consortium"/>
            <person name="Sulson J.E."/>
            <person name="Waterston R."/>
        </authorList>
    </citation>
    <scope>NUCLEOTIDE SEQUENCE [LARGE SCALE GENOMIC DNA]</scope>
    <source>
        <strain evidence="2 3">Bristol N2</strain>
    </source>
</reference>
<dbReference type="InterPro" id="IPR012885">
    <property type="entry name" value="F-box_Sdz-33"/>
</dbReference>